<evidence type="ECO:0000313" key="1">
    <source>
        <dbReference type="EMBL" id="EAY07714.1"/>
    </source>
</evidence>
<organism evidence="1 2">
    <name type="scientific">Trichomonas vaginalis (strain ATCC PRA-98 / G3)</name>
    <dbReference type="NCBI Taxonomy" id="412133"/>
    <lineage>
        <taxon>Eukaryota</taxon>
        <taxon>Metamonada</taxon>
        <taxon>Parabasalia</taxon>
        <taxon>Trichomonadida</taxon>
        <taxon>Trichomonadidae</taxon>
        <taxon>Trichomonas</taxon>
    </lineage>
</organism>
<dbReference type="EMBL" id="DS113393">
    <property type="protein sequence ID" value="EAY07714.1"/>
    <property type="molecule type" value="Genomic_DNA"/>
</dbReference>
<dbReference type="KEGG" id="tva:4765603"/>
<reference evidence="1" key="2">
    <citation type="journal article" date="2007" name="Science">
        <title>Draft genome sequence of the sexually transmitted pathogen Trichomonas vaginalis.</title>
        <authorList>
            <person name="Carlton J.M."/>
            <person name="Hirt R.P."/>
            <person name="Silva J.C."/>
            <person name="Delcher A.L."/>
            <person name="Schatz M."/>
            <person name="Zhao Q."/>
            <person name="Wortman J.R."/>
            <person name="Bidwell S.L."/>
            <person name="Alsmark U.C.M."/>
            <person name="Besteiro S."/>
            <person name="Sicheritz-Ponten T."/>
            <person name="Noel C.J."/>
            <person name="Dacks J.B."/>
            <person name="Foster P.G."/>
            <person name="Simillion C."/>
            <person name="Van de Peer Y."/>
            <person name="Miranda-Saavedra D."/>
            <person name="Barton G.J."/>
            <person name="Westrop G.D."/>
            <person name="Mueller S."/>
            <person name="Dessi D."/>
            <person name="Fiori P.L."/>
            <person name="Ren Q."/>
            <person name="Paulsen I."/>
            <person name="Zhang H."/>
            <person name="Bastida-Corcuera F.D."/>
            <person name="Simoes-Barbosa A."/>
            <person name="Brown M.T."/>
            <person name="Hayes R.D."/>
            <person name="Mukherjee M."/>
            <person name="Okumura C.Y."/>
            <person name="Schneider R."/>
            <person name="Smith A.J."/>
            <person name="Vanacova S."/>
            <person name="Villalvazo M."/>
            <person name="Haas B.J."/>
            <person name="Pertea M."/>
            <person name="Feldblyum T.V."/>
            <person name="Utterback T.R."/>
            <person name="Shu C.L."/>
            <person name="Osoegawa K."/>
            <person name="de Jong P.J."/>
            <person name="Hrdy I."/>
            <person name="Horvathova L."/>
            <person name="Zubacova Z."/>
            <person name="Dolezal P."/>
            <person name="Malik S.B."/>
            <person name="Logsdon J.M. Jr."/>
            <person name="Henze K."/>
            <person name="Gupta A."/>
            <person name="Wang C.C."/>
            <person name="Dunne R.L."/>
            <person name="Upcroft J.A."/>
            <person name="Upcroft P."/>
            <person name="White O."/>
            <person name="Salzberg S.L."/>
            <person name="Tang P."/>
            <person name="Chiu C.-H."/>
            <person name="Lee Y.-S."/>
            <person name="Embley T.M."/>
            <person name="Coombs G.H."/>
            <person name="Mottram J.C."/>
            <person name="Tachezy J."/>
            <person name="Fraser-Liggett C.M."/>
            <person name="Johnson P.J."/>
        </authorList>
    </citation>
    <scope>NUCLEOTIDE SEQUENCE [LARGE SCALE GENOMIC DNA]</scope>
    <source>
        <strain evidence="1">G3</strain>
    </source>
</reference>
<proteinExistence type="predicted"/>
<evidence type="ECO:0008006" key="3">
    <source>
        <dbReference type="Google" id="ProtNLM"/>
    </source>
</evidence>
<dbReference type="Proteomes" id="UP000001542">
    <property type="component" value="Unassembled WGS sequence"/>
</dbReference>
<dbReference type="VEuPathDB" id="TrichDB:TVAG_117950"/>
<evidence type="ECO:0000313" key="2">
    <source>
        <dbReference type="Proteomes" id="UP000001542"/>
    </source>
</evidence>
<dbReference type="AlphaFoldDB" id="A2EHY2"/>
<dbReference type="SUPFAM" id="SSF49785">
    <property type="entry name" value="Galactose-binding domain-like"/>
    <property type="match status" value="1"/>
</dbReference>
<keyword evidence="2" id="KW-1185">Reference proteome</keyword>
<name>A2EHY2_TRIV3</name>
<dbReference type="VEuPathDB" id="TrichDB:TVAGG3_0230050"/>
<dbReference type="InterPro" id="IPR008979">
    <property type="entry name" value="Galactose-bd-like_sf"/>
</dbReference>
<accession>A2EHY2</accession>
<reference evidence="1" key="1">
    <citation type="submission" date="2006-10" db="EMBL/GenBank/DDBJ databases">
        <authorList>
            <person name="Amadeo P."/>
            <person name="Zhao Q."/>
            <person name="Wortman J."/>
            <person name="Fraser-Liggett C."/>
            <person name="Carlton J."/>
        </authorList>
    </citation>
    <scope>NUCLEOTIDE SEQUENCE</scope>
    <source>
        <strain evidence="1">G3</strain>
    </source>
</reference>
<sequence length="220" mass="25502">MFLCLFERIGSIKYDNGIFQKVYGDGNIIVTASGSSKQHINGTKQMTKPEYAIYPWEKKYDWCSKVSHTYDDHPFIIFSIKSKKFKFNGYFIRCGCCYNGCCCDDDYNNYCFDCCLYSWSLQISEDNETWQTVHSIEKDDSMRICNEKQYHFDKEYTASYVRLIQDNACPGYPPCIAINKFDLFGSVVGANNEPEEEFVSFHDDDEDVSIIGHISKNAKL</sequence>
<dbReference type="InParanoid" id="A2EHY2"/>
<protein>
    <recommendedName>
        <fullName evidence="3">F5/8 type C domain-containing protein</fullName>
    </recommendedName>
</protein>
<gene>
    <name evidence="1" type="ORF">TVAG_117950</name>
</gene>
<dbReference type="Gene3D" id="2.60.120.260">
    <property type="entry name" value="Galactose-binding domain-like"/>
    <property type="match status" value="1"/>
</dbReference>
<dbReference type="RefSeq" id="XP_001319937.1">
    <property type="nucleotide sequence ID" value="XM_001319902.1"/>
</dbReference>